<keyword evidence="2" id="KW-0695">RNA-directed DNA polymerase</keyword>
<keyword evidence="2" id="KW-0808">Transferase</keyword>
<comment type="caution">
    <text evidence="2">The sequence shown here is derived from an EMBL/GenBank/DDBJ whole genome shotgun (WGS) entry which is preliminary data.</text>
</comment>
<protein>
    <submittedName>
        <fullName evidence="2">Putative reverse transcriptase domain-containing protein</fullName>
    </submittedName>
</protein>
<keyword evidence="2" id="KW-0548">Nucleotidyltransferase</keyword>
<dbReference type="EMBL" id="BKCJ010002045">
    <property type="protein sequence ID" value="GEU45860.1"/>
    <property type="molecule type" value="Genomic_DNA"/>
</dbReference>
<dbReference type="Pfam" id="PF17919">
    <property type="entry name" value="RT_RNaseH_2"/>
    <property type="match status" value="1"/>
</dbReference>
<dbReference type="SUPFAM" id="SSF56672">
    <property type="entry name" value="DNA/RNA polymerases"/>
    <property type="match status" value="1"/>
</dbReference>
<dbReference type="Gene3D" id="3.30.70.270">
    <property type="match status" value="2"/>
</dbReference>
<proteinExistence type="predicted"/>
<dbReference type="Pfam" id="PF00078">
    <property type="entry name" value="RVT_1"/>
    <property type="match status" value="1"/>
</dbReference>
<dbReference type="PANTHER" id="PTHR24559:SF444">
    <property type="entry name" value="REVERSE TRANSCRIPTASE DOMAIN-CONTAINING PROTEIN"/>
    <property type="match status" value="1"/>
</dbReference>
<dbReference type="InterPro" id="IPR043128">
    <property type="entry name" value="Rev_trsase/Diguanyl_cyclase"/>
</dbReference>
<dbReference type="InterPro" id="IPR000477">
    <property type="entry name" value="RT_dom"/>
</dbReference>
<gene>
    <name evidence="2" type="ORF">Tci_017838</name>
</gene>
<feature type="domain" description="Reverse transcriptase" evidence="1">
    <location>
        <begin position="201"/>
        <end position="380"/>
    </location>
</feature>
<evidence type="ECO:0000313" key="2">
    <source>
        <dbReference type="EMBL" id="GEU45860.1"/>
    </source>
</evidence>
<dbReference type="InterPro" id="IPR041577">
    <property type="entry name" value="RT_RNaseH_2"/>
</dbReference>
<reference evidence="2" key="1">
    <citation type="journal article" date="2019" name="Sci. Rep.">
        <title>Draft genome of Tanacetum cinerariifolium, the natural source of mosquito coil.</title>
        <authorList>
            <person name="Yamashiro T."/>
            <person name="Shiraishi A."/>
            <person name="Satake H."/>
            <person name="Nakayama K."/>
        </authorList>
    </citation>
    <scope>NUCLEOTIDE SEQUENCE</scope>
</reference>
<dbReference type="PROSITE" id="PS50878">
    <property type="entry name" value="RT_POL"/>
    <property type="match status" value="1"/>
</dbReference>
<dbReference type="InterPro" id="IPR043502">
    <property type="entry name" value="DNA/RNA_pol_sf"/>
</dbReference>
<organism evidence="2">
    <name type="scientific">Tanacetum cinerariifolium</name>
    <name type="common">Dalmatian daisy</name>
    <name type="synonym">Chrysanthemum cinerariifolium</name>
    <dbReference type="NCBI Taxonomy" id="118510"/>
    <lineage>
        <taxon>Eukaryota</taxon>
        <taxon>Viridiplantae</taxon>
        <taxon>Streptophyta</taxon>
        <taxon>Embryophyta</taxon>
        <taxon>Tracheophyta</taxon>
        <taxon>Spermatophyta</taxon>
        <taxon>Magnoliopsida</taxon>
        <taxon>eudicotyledons</taxon>
        <taxon>Gunneridae</taxon>
        <taxon>Pentapetalae</taxon>
        <taxon>asterids</taxon>
        <taxon>campanulids</taxon>
        <taxon>Asterales</taxon>
        <taxon>Asteraceae</taxon>
        <taxon>Asteroideae</taxon>
        <taxon>Anthemideae</taxon>
        <taxon>Anthemidinae</taxon>
        <taxon>Tanacetum</taxon>
    </lineage>
</organism>
<name>A0A6L2KAZ1_TANCI</name>
<dbReference type="PANTHER" id="PTHR24559">
    <property type="entry name" value="TRANSPOSON TY3-I GAG-POL POLYPROTEIN"/>
    <property type="match status" value="1"/>
</dbReference>
<accession>A0A6L2KAZ1</accession>
<dbReference type="GO" id="GO:0003964">
    <property type="term" value="F:RNA-directed DNA polymerase activity"/>
    <property type="evidence" value="ECO:0007669"/>
    <property type="project" value="UniProtKB-KW"/>
</dbReference>
<dbReference type="InterPro" id="IPR053134">
    <property type="entry name" value="RNA-dir_DNA_polymerase"/>
</dbReference>
<sequence>MPRNVNPINTRNPVAKTCYECGIIDPIKSACLRLNHSQRLEGNQSNQVVAVNGGQGHGNQARDIKPSDLGFSYEIEIASGSFDVIIGIDWFSNHKAKIIYHEKVVRIPLLDGKVLRVLGEKPKEKIRQLMSAKASEKKQEDIVVVKYFLEVFLDDLSGLPPVQEIEFPIELIPRAMLVAKSPCRLAPSELEELSGQLKELQDKGFIQPSSSPWGAPVLFVKKKDGSLRMCNDYRESNKLTIKNCYPLLRIDDLFDQLQGLQYISKIDLRSDYHQLRVHEDNIPKTVFRTHYGHFEFIVMPFGFTNASAVFMDLMNRVCRPYLDKFVTVLIDDIFIYSKKQEEHEMHLGLVLELLKKEKLYVKFSKSKFWLREVKFLGHVINGDGIHVDPKYYHRFIENFFKIANPLNVLTQKSKTFDWGKEQEYAFQTLKYKLCNAHVLALVDGPKDFVVYCDASGLGLGCVLMQRGMVIAYASRQLKLHEKNYTIDDLELGAVLFALKI</sequence>
<dbReference type="Gene3D" id="3.10.10.10">
    <property type="entry name" value="HIV Type 1 Reverse Transcriptase, subunit A, domain 1"/>
    <property type="match status" value="1"/>
</dbReference>
<dbReference type="AlphaFoldDB" id="A0A6L2KAZ1"/>
<evidence type="ECO:0000259" key="1">
    <source>
        <dbReference type="PROSITE" id="PS50878"/>
    </source>
</evidence>
<dbReference type="CDD" id="cd01647">
    <property type="entry name" value="RT_LTR"/>
    <property type="match status" value="1"/>
</dbReference>